<sequence length="370" mass="42420">MTHTRIPIQDLPLDKLQEIFTRCLPPDAMSHRQPDTKIAPMLLCHICSYWRAVALGIPRLWTDLYHVLRIYAEVPNRMLLSEGIHKGDLDFLSWWKLNIGTVHPRLRVMVQWVKGNPGFEVGKSDGSLLSLVSAARHLDIDIDFAWWFALIRECVNLESGIFHIRGLGDDEPPEDDPPTCTLPRLQQLVLKWNSSIFPRPLFKNLHLPKLKCLRLDSGLTVQELHELLASTPIPAAPDYKGRGLIPRTSSDVEELTVYVPNLEYLVMQLHFTYNKEYKDISHLIDVLSTTPWLNLGSGRNSIKSQHWESQEILVEGLKTLNPVIEGVKIFAGEDSPWKRDTDLHLKYSLREDCFDNFGFGYRSYVPKGIV</sequence>
<evidence type="ECO:0000313" key="2">
    <source>
        <dbReference type="Proteomes" id="UP000027222"/>
    </source>
</evidence>
<name>A0A067T0F7_GALM3</name>
<dbReference type="OrthoDB" id="2269034at2759"/>
<evidence type="ECO:0008006" key="3">
    <source>
        <dbReference type="Google" id="ProtNLM"/>
    </source>
</evidence>
<gene>
    <name evidence="1" type="ORF">GALMADRAFT_1328599</name>
</gene>
<reference evidence="2" key="1">
    <citation type="journal article" date="2014" name="Proc. Natl. Acad. Sci. U.S.A.">
        <title>Extensive sampling of basidiomycete genomes demonstrates inadequacy of the white-rot/brown-rot paradigm for wood decay fungi.</title>
        <authorList>
            <person name="Riley R."/>
            <person name="Salamov A.A."/>
            <person name="Brown D.W."/>
            <person name="Nagy L.G."/>
            <person name="Floudas D."/>
            <person name="Held B.W."/>
            <person name="Levasseur A."/>
            <person name="Lombard V."/>
            <person name="Morin E."/>
            <person name="Otillar R."/>
            <person name="Lindquist E.A."/>
            <person name="Sun H."/>
            <person name="LaButti K.M."/>
            <person name="Schmutz J."/>
            <person name="Jabbour D."/>
            <person name="Luo H."/>
            <person name="Baker S.E."/>
            <person name="Pisabarro A.G."/>
            <person name="Walton J.D."/>
            <person name="Blanchette R.A."/>
            <person name="Henrissat B."/>
            <person name="Martin F."/>
            <person name="Cullen D."/>
            <person name="Hibbett D.S."/>
            <person name="Grigoriev I.V."/>
        </authorList>
    </citation>
    <scope>NUCLEOTIDE SEQUENCE [LARGE SCALE GENOMIC DNA]</scope>
    <source>
        <strain evidence="2">CBS 339.88</strain>
    </source>
</reference>
<accession>A0A067T0F7</accession>
<evidence type="ECO:0000313" key="1">
    <source>
        <dbReference type="EMBL" id="KDR76685.1"/>
    </source>
</evidence>
<dbReference type="HOGENOM" id="CLU_043832_0_0_1"/>
<dbReference type="EMBL" id="KL142378">
    <property type="protein sequence ID" value="KDR76685.1"/>
    <property type="molecule type" value="Genomic_DNA"/>
</dbReference>
<keyword evidence="2" id="KW-1185">Reference proteome</keyword>
<protein>
    <recommendedName>
        <fullName evidence="3">F-box domain-containing protein</fullName>
    </recommendedName>
</protein>
<dbReference type="Proteomes" id="UP000027222">
    <property type="component" value="Unassembled WGS sequence"/>
</dbReference>
<organism evidence="1 2">
    <name type="scientific">Galerina marginata (strain CBS 339.88)</name>
    <dbReference type="NCBI Taxonomy" id="685588"/>
    <lineage>
        <taxon>Eukaryota</taxon>
        <taxon>Fungi</taxon>
        <taxon>Dikarya</taxon>
        <taxon>Basidiomycota</taxon>
        <taxon>Agaricomycotina</taxon>
        <taxon>Agaricomycetes</taxon>
        <taxon>Agaricomycetidae</taxon>
        <taxon>Agaricales</taxon>
        <taxon>Agaricineae</taxon>
        <taxon>Strophariaceae</taxon>
        <taxon>Galerina</taxon>
    </lineage>
</organism>
<proteinExistence type="predicted"/>
<dbReference type="AlphaFoldDB" id="A0A067T0F7"/>